<sequence length="937" mass="104239">MLAARLRWAARSPFASIVSRRHAATAAALATSEPPPKGVAFASLQGKVSQQTLDAIISKPFNLTTMSPVQAEVLPLLPELAKPWVDGHTGLRDLLVRAKTGTGKTLGFLVPSIEARLHVLQERGGDNPFRYARENAGTLIISPTRELATQIAAEAMKLTHHHNGFDVQLLTGGNSKRLQMRNWMRGRKDIVVATPGRLRDLLDTEPEVTKVFRNTATFVLDEADTLLEMGFREDMEAIKAFLPPTPQRQTFLFSATVSPEIREVARSMLAKNHEFIDCVREESSPVHAHVEQYHTVVPSASDHLPHILRLIMHDQLLHPTTSKIIVFFPTTKMTQLFSTLVSTLAANTFPNGRATRTFELHSKRTQEARTRTSDEFRKTTGPAVLVTSDVSARGVDYPGVTRVIQVGIPAGREHYIHRVGRTGRAGGAGRGDLVLLPWEIGFVTWQLTDVPMRPLTLNELKDQIVALAEKVDADPSAIPRRPNGPPAYAGELVPLANKVEDNVKALLGRLDAGAIRETFLSMLGYYLSKTPELRVEKPVVLQGCQDWTTQACGLEVPPYVSMEFLTKLGVSDGRTKHFGKRRMDRDRSYRPDEPVWVGRGTVVKSFSLVSRAWNRLVVELLHQSVVVDDDFPVLEGFLKERPHLAHLVRAVYFSDCRFDYNTAILRLCPNIEVIVLLEDVTRPAFQSAAFDPATHLLPNSLPQLRHLYWTEGSLSAGLLLPLLLASPQLGMLFAAESSFARYQRPTLQLSSAKVILKRLSIGDVIGHRHMMRAVLGLNLSALTTLECPPSLIKQAGFPERLPQLHTLHLSAFSGPIPFSMIFARFPALKDLAYGVWDQFTPLTTSSDSDLDLAGRARQPLLVRLTSAISLRVMKKWDSIEDHFGLLLDVRFPPPKRMVLYGAWDVIINDSRFLGIRTALRERGFVLEHPEGNVINGE</sequence>
<dbReference type="SMART" id="SM00487">
    <property type="entry name" value="DEXDc"/>
    <property type="match status" value="1"/>
</dbReference>
<evidence type="ECO:0000256" key="2">
    <source>
        <dbReference type="ARBA" id="ARBA00022801"/>
    </source>
</evidence>
<dbReference type="EC" id="3.6.4.13" evidence="5"/>
<dbReference type="GO" id="GO:0003723">
    <property type="term" value="F:RNA binding"/>
    <property type="evidence" value="ECO:0007669"/>
    <property type="project" value="UniProtKB-UniRule"/>
</dbReference>
<accession>A0A8H6WH20</accession>
<gene>
    <name evidence="8" type="ORF">HMN09_00346300</name>
</gene>
<evidence type="ECO:0000259" key="7">
    <source>
        <dbReference type="PROSITE" id="PS51194"/>
    </source>
</evidence>
<evidence type="ECO:0000256" key="1">
    <source>
        <dbReference type="ARBA" id="ARBA00022741"/>
    </source>
</evidence>
<dbReference type="InterPro" id="IPR011545">
    <property type="entry name" value="DEAD/DEAH_box_helicase_dom"/>
</dbReference>
<evidence type="ECO:0000256" key="4">
    <source>
        <dbReference type="ARBA" id="ARBA00022884"/>
    </source>
</evidence>
<dbReference type="Proteomes" id="UP000613580">
    <property type="component" value="Unassembled WGS sequence"/>
</dbReference>
<dbReference type="SMART" id="SM00490">
    <property type="entry name" value="HELICc"/>
    <property type="match status" value="1"/>
</dbReference>
<keyword evidence="4 5" id="KW-0694">RNA-binding</keyword>
<proteinExistence type="inferred from homology"/>
<dbReference type="InterPro" id="IPR014001">
    <property type="entry name" value="Helicase_ATP-bd"/>
</dbReference>
<keyword evidence="1 5" id="KW-0547">Nucleotide-binding</keyword>
<evidence type="ECO:0000259" key="6">
    <source>
        <dbReference type="PROSITE" id="PS51192"/>
    </source>
</evidence>
<dbReference type="GO" id="GO:0003724">
    <property type="term" value="F:RNA helicase activity"/>
    <property type="evidence" value="ECO:0007669"/>
    <property type="project" value="UniProtKB-EC"/>
</dbReference>
<dbReference type="Pfam" id="PF00271">
    <property type="entry name" value="Helicase_C"/>
    <property type="match status" value="1"/>
</dbReference>
<comment type="similarity">
    <text evidence="5">Belongs to the DEAD box helicase family.</text>
</comment>
<protein>
    <recommendedName>
        <fullName evidence="5">ATP-dependent RNA helicase</fullName>
        <ecNumber evidence="5">3.6.4.13</ecNumber>
    </recommendedName>
</protein>
<evidence type="ECO:0000256" key="5">
    <source>
        <dbReference type="RuleBase" id="RU365068"/>
    </source>
</evidence>
<evidence type="ECO:0000256" key="3">
    <source>
        <dbReference type="ARBA" id="ARBA00022840"/>
    </source>
</evidence>
<dbReference type="PANTHER" id="PTHR24031">
    <property type="entry name" value="RNA HELICASE"/>
    <property type="match status" value="1"/>
</dbReference>
<evidence type="ECO:0000313" key="9">
    <source>
        <dbReference type="Proteomes" id="UP000613580"/>
    </source>
</evidence>
<dbReference type="EMBL" id="JACAZE010000004">
    <property type="protein sequence ID" value="KAF7318374.1"/>
    <property type="molecule type" value="Genomic_DNA"/>
</dbReference>
<dbReference type="GO" id="GO:0016787">
    <property type="term" value="F:hydrolase activity"/>
    <property type="evidence" value="ECO:0007669"/>
    <property type="project" value="UniProtKB-KW"/>
</dbReference>
<reference evidence="8" key="1">
    <citation type="submission" date="2020-05" db="EMBL/GenBank/DDBJ databases">
        <title>Mycena genomes resolve the evolution of fungal bioluminescence.</title>
        <authorList>
            <person name="Tsai I.J."/>
        </authorList>
    </citation>
    <scope>NUCLEOTIDE SEQUENCE</scope>
    <source>
        <strain evidence="8">110903Hualien_Pintung</strain>
    </source>
</reference>
<organism evidence="8 9">
    <name type="scientific">Mycena chlorophos</name>
    <name type="common">Agaric fungus</name>
    <name type="synonym">Agaricus chlorophos</name>
    <dbReference type="NCBI Taxonomy" id="658473"/>
    <lineage>
        <taxon>Eukaryota</taxon>
        <taxon>Fungi</taxon>
        <taxon>Dikarya</taxon>
        <taxon>Basidiomycota</taxon>
        <taxon>Agaricomycotina</taxon>
        <taxon>Agaricomycetes</taxon>
        <taxon>Agaricomycetidae</taxon>
        <taxon>Agaricales</taxon>
        <taxon>Marasmiineae</taxon>
        <taxon>Mycenaceae</taxon>
        <taxon>Mycena</taxon>
    </lineage>
</organism>
<comment type="function">
    <text evidence="5">RNA helicase.</text>
</comment>
<dbReference type="SUPFAM" id="SSF52540">
    <property type="entry name" value="P-loop containing nucleoside triphosphate hydrolases"/>
    <property type="match status" value="1"/>
</dbReference>
<dbReference type="InterPro" id="IPR027417">
    <property type="entry name" value="P-loop_NTPase"/>
</dbReference>
<keyword evidence="3 5" id="KW-0067">ATP-binding</keyword>
<dbReference type="OrthoDB" id="193716at2759"/>
<comment type="caution">
    <text evidence="8">The sequence shown here is derived from an EMBL/GenBank/DDBJ whole genome shotgun (WGS) entry which is preliminary data.</text>
</comment>
<dbReference type="PROSITE" id="PS51192">
    <property type="entry name" value="HELICASE_ATP_BIND_1"/>
    <property type="match status" value="1"/>
</dbReference>
<keyword evidence="9" id="KW-1185">Reference proteome</keyword>
<comment type="catalytic activity">
    <reaction evidence="5">
        <text>ATP + H2O = ADP + phosphate + H(+)</text>
        <dbReference type="Rhea" id="RHEA:13065"/>
        <dbReference type="ChEBI" id="CHEBI:15377"/>
        <dbReference type="ChEBI" id="CHEBI:15378"/>
        <dbReference type="ChEBI" id="CHEBI:30616"/>
        <dbReference type="ChEBI" id="CHEBI:43474"/>
        <dbReference type="ChEBI" id="CHEBI:456216"/>
        <dbReference type="EC" id="3.6.4.13"/>
    </reaction>
</comment>
<dbReference type="GO" id="GO:0005524">
    <property type="term" value="F:ATP binding"/>
    <property type="evidence" value="ECO:0007669"/>
    <property type="project" value="UniProtKB-UniRule"/>
</dbReference>
<feature type="domain" description="Helicase ATP-binding" evidence="6">
    <location>
        <begin position="85"/>
        <end position="275"/>
    </location>
</feature>
<keyword evidence="5" id="KW-0347">Helicase</keyword>
<dbReference type="PROSITE" id="PS51194">
    <property type="entry name" value="HELICASE_CTER"/>
    <property type="match status" value="1"/>
</dbReference>
<feature type="domain" description="Helicase C-terminal" evidence="7">
    <location>
        <begin position="312"/>
        <end position="461"/>
    </location>
</feature>
<dbReference type="InterPro" id="IPR001650">
    <property type="entry name" value="Helicase_C-like"/>
</dbReference>
<dbReference type="Pfam" id="PF00270">
    <property type="entry name" value="DEAD"/>
    <property type="match status" value="1"/>
</dbReference>
<keyword evidence="2 5" id="KW-0378">Hydrolase</keyword>
<dbReference type="Gene3D" id="3.40.50.300">
    <property type="entry name" value="P-loop containing nucleotide triphosphate hydrolases"/>
    <property type="match status" value="2"/>
</dbReference>
<evidence type="ECO:0000313" key="8">
    <source>
        <dbReference type="EMBL" id="KAF7318374.1"/>
    </source>
</evidence>
<name>A0A8H6WH20_MYCCL</name>
<dbReference type="AlphaFoldDB" id="A0A8H6WH20"/>
<comment type="domain">
    <text evidence="5">The Q motif is unique to and characteristic of the DEAD box family of RNA helicases and controls ATP binding and hydrolysis.</text>
</comment>